<dbReference type="AlphaFoldDB" id="A0A2A6CWJ6"/>
<reference evidence="3" key="1">
    <citation type="journal article" date="2008" name="Nat. Genet.">
        <title>The Pristionchus pacificus genome provides a unique perspective on nematode lifestyle and parasitism.</title>
        <authorList>
            <person name="Dieterich C."/>
            <person name="Clifton S.W."/>
            <person name="Schuster L.N."/>
            <person name="Chinwalla A."/>
            <person name="Delehaunty K."/>
            <person name="Dinkelacker I."/>
            <person name="Fulton L."/>
            <person name="Fulton R."/>
            <person name="Godfrey J."/>
            <person name="Minx P."/>
            <person name="Mitreva M."/>
            <person name="Roeseler W."/>
            <person name="Tian H."/>
            <person name="Witte H."/>
            <person name="Yang S.P."/>
            <person name="Wilson R.K."/>
            <person name="Sommer R.J."/>
        </authorList>
    </citation>
    <scope>NUCLEOTIDE SEQUENCE [LARGE SCALE GENOMIC DNA]</scope>
    <source>
        <strain evidence="3">PS312</strain>
    </source>
</reference>
<organism evidence="2 3">
    <name type="scientific">Pristionchus pacificus</name>
    <name type="common">Parasitic nematode worm</name>
    <dbReference type="NCBI Taxonomy" id="54126"/>
    <lineage>
        <taxon>Eukaryota</taxon>
        <taxon>Metazoa</taxon>
        <taxon>Ecdysozoa</taxon>
        <taxon>Nematoda</taxon>
        <taxon>Chromadorea</taxon>
        <taxon>Rhabditida</taxon>
        <taxon>Rhabditina</taxon>
        <taxon>Diplogasteromorpha</taxon>
        <taxon>Diplogasteroidea</taxon>
        <taxon>Neodiplogasteridae</taxon>
        <taxon>Pristionchus</taxon>
    </lineage>
</organism>
<gene>
    <name evidence="2" type="primary">WBGene00204849</name>
</gene>
<accession>A0A8R1YPH0</accession>
<feature type="region of interest" description="Disordered" evidence="1">
    <location>
        <begin position="1"/>
        <end position="35"/>
    </location>
</feature>
<sequence>MAAVAPPPSRKSDHTTADSSAVSPSPQPHKEHTSDLIEHSIRTLLSAPRDRALQLTLRISNGCLSTSLRAIDEEEILERAKNRGVVQMVKRSRDVKKVRDACDVARQYFFEVATHPNGGERDSDAILRDETRRRRRGRKVEVDIEEKESWLAWVSRRILGVTSRSNP</sequence>
<dbReference type="EnsemblMetazoa" id="PPA31986.1">
    <property type="protein sequence ID" value="PPA31986.1"/>
    <property type="gene ID" value="WBGene00204849"/>
</dbReference>
<evidence type="ECO:0000313" key="3">
    <source>
        <dbReference type="Proteomes" id="UP000005239"/>
    </source>
</evidence>
<proteinExistence type="predicted"/>
<evidence type="ECO:0000256" key="1">
    <source>
        <dbReference type="SAM" id="MobiDB-lite"/>
    </source>
</evidence>
<accession>A0A2A6CWJ6</accession>
<evidence type="ECO:0000313" key="2">
    <source>
        <dbReference type="EnsemblMetazoa" id="PPA31986.1"/>
    </source>
</evidence>
<dbReference type="Proteomes" id="UP000005239">
    <property type="component" value="Unassembled WGS sequence"/>
</dbReference>
<reference evidence="2" key="2">
    <citation type="submission" date="2022-06" db="UniProtKB">
        <authorList>
            <consortium name="EnsemblMetazoa"/>
        </authorList>
    </citation>
    <scope>IDENTIFICATION</scope>
    <source>
        <strain evidence="2">PS312</strain>
    </source>
</reference>
<keyword evidence="3" id="KW-1185">Reference proteome</keyword>
<protein>
    <submittedName>
        <fullName evidence="2">Uncharacterized protein</fullName>
    </submittedName>
</protein>
<name>A0A2A6CWJ6_PRIPA</name>